<accession>A0AAV2N5G9</accession>
<evidence type="ECO:0000313" key="3">
    <source>
        <dbReference type="Proteomes" id="UP001497644"/>
    </source>
</evidence>
<protein>
    <submittedName>
        <fullName evidence="2">Uncharacterized protein</fullName>
    </submittedName>
</protein>
<evidence type="ECO:0000256" key="1">
    <source>
        <dbReference type="SAM" id="SignalP"/>
    </source>
</evidence>
<dbReference type="EMBL" id="OZ034833">
    <property type="protein sequence ID" value="CAL1674909.1"/>
    <property type="molecule type" value="Genomic_DNA"/>
</dbReference>
<reference evidence="2" key="1">
    <citation type="submission" date="2024-04" db="EMBL/GenBank/DDBJ databases">
        <authorList>
            <consortium name="Molecular Ecology Group"/>
        </authorList>
    </citation>
    <scope>NUCLEOTIDE SEQUENCE</scope>
</reference>
<dbReference type="AlphaFoldDB" id="A0AAV2N5G9"/>
<feature type="chain" id="PRO_5043909595" evidence="1">
    <location>
        <begin position="21"/>
        <end position="398"/>
    </location>
</feature>
<dbReference type="Proteomes" id="UP001497644">
    <property type="component" value="Chromosome 10"/>
</dbReference>
<name>A0AAV2N5G9_9HYME</name>
<keyword evidence="1" id="KW-0732">Signal</keyword>
<evidence type="ECO:0000313" key="2">
    <source>
        <dbReference type="EMBL" id="CAL1674909.1"/>
    </source>
</evidence>
<feature type="signal peptide" evidence="1">
    <location>
        <begin position="1"/>
        <end position="20"/>
    </location>
</feature>
<gene>
    <name evidence="2" type="ORF">LPLAT_LOCUS1435</name>
</gene>
<organism evidence="2 3">
    <name type="scientific">Lasius platythorax</name>
    <dbReference type="NCBI Taxonomy" id="488582"/>
    <lineage>
        <taxon>Eukaryota</taxon>
        <taxon>Metazoa</taxon>
        <taxon>Ecdysozoa</taxon>
        <taxon>Arthropoda</taxon>
        <taxon>Hexapoda</taxon>
        <taxon>Insecta</taxon>
        <taxon>Pterygota</taxon>
        <taxon>Neoptera</taxon>
        <taxon>Endopterygota</taxon>
        <taxon>Hymenoptera</taxon>
        <taxon>Apocrita</taxon>
        <taxon>Aculeata</taxon>
        <taxon>Formicoidea</taxon>
        <taxon>Formicidae</taxon>
        <taxon>Formicinae</taxon>
        <taxon>Lasius</taxon>
        <taxon>Lasius</taxon>
    </lineage>
</organism>
<sequence length="398" mass="44444">MINKFIFVWCLLLEAHVAYSSQYSQKSSDNTQCILDVSQKIYNVTDLLGCMNKFAMNLPVQNNDQSLKLTSRETSYEFPYGNIILNLLNNAVPSMYQDFPLNPTTSNYQLDYPSVPNESLNQFGGLGINLFNALSSISRYDDLKCVQRILCEVASGKPPGRYKQASTGNDEQHYLGEFGRNVFAQWLAGSAEASPILSFARAAVLGYSSNGNSATCYRAFPRCPRNPDKLVYYLNNHNGGFFRFFSRGEHGNLPQSSYGLRGKLESFGEKRQKALPPGTAGAKADRTGTGKLKFDITVSTTSQDDGKNFFSKDNTLESSLSSRVVFSDHEKSLGENDRPSENRILGFLTNLQSSDVNKFSQNPIPFFPQESEQQGVRVLRFTPELSDSAPRSSFRFPH</sequence>
<proteinExistence type="predicted"/>
<keyword evidence="3" id="KW-1185">Reference proteome</keyword>